<dbReference type="InterPro" id="IPR016186">
    <property type="entry name" value="C-type_lectin-like/link_sf"/>
</dbReference>
<feature type="domain" description="C-type lectin" evidence="1">
    <location>
        <begin position="20"/>
        <end position="133"/>
    </location>
</feature>
<accession>A0AAD3N2A2</accession>
<dbReference type="InterPro" id="IPR016187">
    <property type="entry name" value="CTDL_fold"/>
</dbReference>
<protein>
    <submittedName>
        <fullName evidence="2">C-type lectin domain family 20 member A</fullName>
    </submittedName>
</protein>
<dbReference type="Gene3D" id="3.10.100.10">
    <property type="entry name" value="Mannose-Binding Protein A, subunit A"/>
    <property type="match status" value="3"/>
</dbReference>
<dbReference type="AlphaFoldDB" id="A0AAD3N2A2"/>
<dbReference type="SUPFAM" id="SSF56436">
    <property type="entry name" value="C-type lectin-like"/>
    <property type="match status" value="3"/>
</dbReference>
<evidence type="ECO:0000259" key="1">
    <source>
        <dbReference type="PROSITE" id="PS50041"/>
    </source>
</evidence>
<dbReference type="EMBL" id="BRZM01000070">
    <property type="protein sequence ID" value="GLD64720.1"/>
    <property type="molecule type" value="Genomic_DNA"/>
</dbReference>
<name>A0AAD3N2A2_LATJO</name>
<proteinExistence type="predicted"/>
<evidence type="ECO:0000313" key="3">
    <source>
        <dbReference type="Proteomes" id="UP001279410"/>
    </source>
</evidence>
<keyword evidence="3" id="KW-1185">Reference proteome</keyword>
<dbReference type="SMART" id="SM00034">
    <property type="entry name" value="CLECT"/>
    <property type="match status" value="2"/>
</dbReference>
<dbReference type="Pfam" id="PF00059">
    <property type="entry name" value="Lectin_C"/>
    <property type="match status" value="2"/>
</dbReference>
<organism evidence="2 3">
    <name type="scientific">Lates japonicus</name>
    <name type="common">Japanese lates</name>
    <dbReference type="NCBI Taxonomy" id="270547"/>
    <lineage>
        <taxon>Eukaryota</taxon>
        <taxon>Metazoa</taxon>
        <taxon>Chordata</taxon>
        <taxon>Craniata</taxon>
        <taxon>Vertebrata</taxon>
        <taxon>Euteleostomi</taxon>
        <taxon>Actinopterygii</taxon>
        <taxon>Neopterygii</taxon>
        <taxon>Teleostei</taxon>
        <taxon>Neoteleostei</taxon>
        <taxon>Acanthomorphata</taxon>
        <taxon>Carangaria</taxon>
        <taxon>Carangaria incertae sedis</taxon>
        <taxon>Centropomidae</taxon>
        <taxon>Lates</taxon>
    </lineage>
</organism>
<dbReference type="PROSITE" id="PS50041">
    <property type="entry name" value="C_TYPE_LECTIN_2"/>
    <property type="match status" value="2"/>
</dbReference>
<evidence type="ECO:0000313" key="2">
    <source>
        <dbReference type="EMBL" id="GLD64720.1"/>
    </source>
</evidence>
<dbReference type="PANTHER" id="PTHR45784:SF3">
    <property type="entry name" value="C-TYPE LECTIN DOMAIN FAMILY 4 MEMBER K-LIKE-RELATED"/>
    <property type="match status" value="1"/>
</dbReference>
<dbReference type="Proteomes" id="UP001279410">
    <property type="component" value="Unassembled WGS sequence"/>
</dbReference>
<dbReference type="InterPro" id="IPR001304">
    <property type="entry name" value="C-type_lectin-like"/>
</dbReference>
<feature type="domain" description="C-type lectin" evidence="1">
    <location>
        <begin position="142"/>
        <end position="235"/>
    </location>
</feature>
<gene>
    <name evidence="2" type="ORF">AKAME5_001624800</name>
</gene>
<dbReference type="PANTHER" id="PTHR45784">
    <property type="entry name" value="C-TYPE LECTIN DOMAIN FAMILY 20 MEMBER A-RELATED"/>
    <property type="match status" value="1"/>
</dbReference>
<dbReference type="CDD" id="cd00037">
    <property type="entry name" value="CLECT"/>
    <property type="match status" value="1"/>
</dbReference>
<comment type="caution">
    <text evidence="2">The sequence shown here is derived from an EMBL/GenBank/DDBJ whole genome shotgun (WGS) entry which is preliminary data.</text>
</comment>
<sequence>MKKGRWKFESCNETKPFFCYDDKVILINQSKTWVEALYYCRENHYDLVSITNLEQVLSKRAKEKANTSLVWLGLLLWVSGSGDTWRWSNESNVSFRYWDLEFFKDERNKICAMTVLDRWSSDECDEEKPFFCDDDEVILINESKTWEEALNYCRENHSDLVSITNPHQQRWVQRRAKKASTPLVWLGLRYTCTLDLWFWVNDHRDGSKENKASTPFALVGTRYTCTLGLWFWCDEVILIKESKTWEEALNYCRENYSDLVSITNPHRDGSRRAKKASTPLSGAYSLDGGSWKKMQNYFNIRRKSGGGLWFSHEYKIKFTALLLKSEKAQQRSLQRCKHIFGVCRWSLELTVRDNPGPLALSITTSSPGQSQLVQNWT</sequence>
<reference evidence="2" key="1">
    <citation type="submission" date="2022-08" db="EMBL/GenBank/DDBJ databases">
        <title>Genome sequencing of akame (Lates japonicus).</title>
        <authorList>
            <person name="Hashiguchi Y."/>
            <person name="Takahashi H."/>
        </authorList>
    </citation>
    <scope>NUCLEOTIDE SEQUENCE</scope>
    <source>
        <strain evidence="2">Kochi</strain>
    </source>
</reference>